<dbReference type="Pfam" id="PF16344">
    <property type="entry name" value="FecR_C"/>
    <property type="match status" value="1"/>
</dbReference>
<dbReference type="PANTHER" id="PTHR30273">
    <property type="entry name" value="PERIPLASMIC SIGNAL SENSOR AND SIGMA FACTOR ACTIVATOR FECR-RELATED"/>
    <property type="match status" value="1"/>
</dbReference>
<name>A0A291QQR0_9BACT</name>
<dbReference type="OrthoDB" id="622631at2"/>
<gene>
    <name evidence="3" type="ORF">COR50_02765</name>
</gene>
<dbReference type="InterPro" id="IPR006860">
    <property type="entry name" value="FecR"/>
</dbReference>
<evidence type="ECO:0000259" key="2">
    <source>
        <dbReference type="Pfam" id="PF16344"/>
    </source>
</evidence>
<dbReference type="Gene3D" id="3.55.50.30">
    <property type="match status" value="1"/>
</dbReference>
<accession>A0A291QQR0</accession>
<sequence length="389" mass="42706">MNQDRLTYLLEQYGNDKASEAEIQELWAFIERGEDKELFAEVMAGIMEQHPAGVTETAPYAMLAEKALQADKVDFSATPPRRHFLHIPAWGRAAAAILLIAGATFFYRHYSGVSPALKQQAMLEAIAPGTNKAVLTLSDGSQVPLDSTGNMIIHQGDVAIRQQGGSLQYDDQLPTATVNYNTLTTPRGGQFRVVLPDGSGVLLNAASSIRYPTAFTGKERKVTITGEVYFEVAPRAGMPFRVNINDEAEIEVLGTSFNINAYDDEAAIKATLLKGSIRVRKGKESTVLSPGQQAQLQGNHINVIRDIDASSAVAWKDGIFNFNGAGTREVMRQISRWYDIEVVYEPGTPDIEFAGEMSRDEKISSLLKGFEKLGMHFHVEKGKRIVVTP</sequence>
<dbReference type="KEGG" id="cbae:COR50_02765"/>
<dbReference type="Pfam" id="PF04773">
    <property type="entry name" value="FecR"/>
    <property type="match status" value="1"/>
</dbReference>
<evidence type="ECO:0000259" key="1">
    <source>
        <dbReference type="Pfam" id="PF04773"/>
    </source>
</evidence>
<organism evidence="3 4">
    <name type="scientific">Chitinophaga caeni</name>
    <dbReference type="NCBI Taxonomy" id="2029983"/>
    <lineage>
        <taxon>Bacteria</taxon>
        <taxon>Pseudomonadati</taxon>
        <taxon>Bacteroidota</taxon>
        <taxon>Chitinophagia</taxon>
        <taxon>Chitinophagales</taxon>
        <taxon>Chitinophagaceae</taxon>
        <taxon>Chitinophaga</taxon>
    </lineage>
</organism>
<protein>
    <submittedName>
        <fullName evidence="3">Iron dicitrate transport regulator FecR</fullName>
    </submittedName>
</protein>
<feature type="domain" description="Protein FecR C-terminal" evidence="2">
    <location>
        <begin position="320"/>
        <end position="387"/>
    </location>
</feature>
<dbReference type="EMBL" id="CP023777">
    <property type="protein sequence ID" value="ATL46174.1"/>
    <property type="molecule type" value="Genomic_DNA"/>
</dbReference>
<dbReference type="Gene3D" id="2.60.120.1440">
    <property type="match status" value="1"/>
</dbReference>
<dbReference type="Proteomes" id="UP000220133">
    <property type="component" value="Chromosome"/>
</dbReference>
<keyword evidence="4" id="KW-1185">Reference proteome</keyword>
<dbReference type="PANTHER" id="PTHR30273:SF2">
    <property type="entry name" value="PROTEIN FECR"/>
    <property type="match status" value="1"/>
</dbReference>
<proteinExistence type="predicted"/>
<dbReference type="GO" id="GO:0016989">
    <property type="term" value="F:sigma factor antagonist activity"/>
    <property type="evidence" value="ECO:0007669"/>
    <property type="project" value="TreeGrafter"/>
</dbReference>
<evidence type="ECO:0000313" key="3">
    <source>
        <dbReference type="EMBL" id="ATL46174.1"/>
    </source>
</evidence>
<dbReference type="InterPro" id="IPR032508">
    <property type="entry name" value="FecR_C"/>
</dbReference>
<dbReference type="InterPro" id="IPR012373">
    <property type="entry name" value="Ferrdict_sens_TM"/>
</dbReference>
<dbReference type="RefSeq" id="WP_098192563.1">
    <property type="nucleotide sequence ID" value="NZ_CP023777.1"/>
</dbReference>
<dbReference type="AlphaFoldDB" id="A0A291QQR0"/>
<evidence type="ECO:0000313" key="4">
    <source>
        <dbReference type="Proteomes" id="UP000220133"/>
    </source>
</evidence>
<feature type="domain" description="FecR protein" evidence="1">
    <location>
        <begin position="182"/>
        <end position="277"/>
    </location>
</feature>
<reference evidence="3 4" key="1">
    <citation type="submission" date="2017-10" db="EMBL/GenBank/DDBJ databases">
        <title>Paenichitinophaga pekingensis gen. nov., sp. nov., isolated from activated sludge.</title>
        <authorList>
            <person name="Jin D."/>
            <person name="Kong X."/>
            <person name="Deng Y."/>
            <person name="Bai Z."/>
        </authorList>
    </citation>
    <scope>NUCLEOTIDE SEQUENCE [LARGE SCALE GENOMIC DNA]</scope>
    <source>
        <strain evidence="3 4">13</strain>
    </source>
</reference>